<organism evidence="1 2">
    <name type="scientific">Anoxybacterium hadale</name>
    <dbReference type="NCBI Taxonomy" id="3408580"/>
    <lineage>
        <taxon>Bacteria</taxon>
        <taxon>Bacillati</taxon>
        <taxon>Bacillota</taxon>
        <taxon>Clostridia</taxon>
        <taxon>Peptostreptococcales</taxon>
        <taxon>Anaerovoracaceae</taxon>
        <taxon>Anoxybacterium</taxon>
    </lineage>
</organism>
<dbReference type="EMBL" id="CP042469">
    <property type="protein sequence ID" value="QOX63090.1"/>
    <property type="molecule type" value="Genomic_DNA"/>
</dbReference>
<accession>A0ACD1AA20</accession>
<keyword evidence="2" id="KW-1185">Reference proteome</keyword>
<gene>
    <name evidence="1" type="ORF">FRZ06_06915</name>
</gene>
<evidence type="ECO:0000313" key="2">
    <source>
        <dbReference type="Proteomes" id="UP000594014"/>
    </source>
</evidence>
<protein>
    <submittedName>
        <fullName evidence="1">Acylcoa--acetate/3-ketoacidcoatransferase</fullName>
    </submittedName>
</protein>
<proteinExistence type="predicted"/>
<evidence type="ECO:0000313" key="1">
    <source>
        <dbReference type="EMBL" id="QOX63090.1"/>
    </source>
</evidence>
<reference evidence="1" key="1">
    <citation type="submission" date="2019-08" db="EMBL/GenBank/DDBJ databases">
        <title>Genome sequence of Clostridiales bacterium MT110.</title>
        <authorList>
            <person name="Cao J."/>
        </authorList>
    </citation>
    <scope>NUCLEOTIDE SEQUENCE</scope>
    <source>
        <strain evidence="1">MT110</strain>
    </source>
</reference>
<dbReference type="Proteomes" id="UP000594014">
    <property type="component" value="Chromosome"/>
</dbReference>
<sequence length="532" mass="57496">MAKVITVKEAAELFQDNISVGTAGFGLAGWPEEIAIAVGKRFEETGHPRNLTHIHAAGLGNWGLGPKGERGEGVWAQEGLMTRFIGSHAGSSPSVFKMITENKIMAWNLPLGTILQIWHEAGRKAPGILTKTGLGTFIDPRFDGGKLNPLTKEKGEDLVTYIPDFMGEEYLFYKAWPIDIGFMRGTTADENGNITCEKESHNLEMLSVAQAAKANGGIVIVQVETLAKAGSLNPKLVKVPGIYVDYIVVAEDPENIMQTQGTKYNRAFTGEVRVPLQSSMKPIPFDEKKVMVRRVTQEIQPGFKCNFGIGVPTHTGNVMAEEGCANTITMISESGSIGGVPGGGNDFGAHWNIEASCDQGDHFSFFDGGGLDLGVFGLSEVDKDGNVNTSLLNGKIMGVGGFANIAATAKHAVFVGTFTAGGIECKVEDGKMVIVQEGKFKKFVEKCPQLTFNAEQSLKRGNHIIFITERCVITRTMEGMILTEIAPGIDLQTQILDQMGFAPIIPEGGPKLMDPELFQPVWGKLKEQMSQK</sequence>
<name>A0ACD1AA20_9FIRM</name>